<evidence type="ECO:0000256" key="10">
    <source>
        <dbReference type="ARBA" id="ARBA00023224"/>
    </source>
</evidence>
<reference evidence="13 14" key="1">
    <citation type="journal article" date="2018" name="Nat. Ecol. Evol.">
        <title>Shark genomes provide insights into elasmobranch evolution and the origin of vertebrates.</title>
        <authorList>
            <person name="Hara Y"/>
            <person name="Yamaguchi K"/>
            <person name="Onimaru K"/>
            <person name="Kadota M"/>
            <person name="Koyanagi M"/>
            <person name="Keeley SD"/>
            <person name="Tatsumi K"/>
            <person name="Tanaka K"/>
            <person name="Motone F"/>
            <person name="Kageyama Y"/>
            <person name="Nozu R"/>
            <person name="Adachi N"/>
            <person name="Nishimura O"/>
            <person name="Nakagawa R"/>
            <person name="Tanegashima C"/>
            <person name="Kiyatake I"/>
            <person name="Matsumoto R"/>
            <person name="Murakumo K"/>
            <person name="Nishida K"/>
            <person name="Terakita A"/>
            <person name="Kuratani S"/>
            <person name="Sato K"/>
            <person name="Hyodo S Kuraku.S."/>
        </authorList>
    </citation>
    <scope>NUCLEOTIDE SEQUENCE [LARGE SCALE GENOMIC DNA]</scope>
</reference>
<dbReference type="Gene3D" id="1.20.1070.10">
    <property type="entry name" value="Rhodopsin 7-helix transmembrane proteins"/>
    <property type="match status" value="1"/>
</dbReference>
<evidence type="ECO:0000256" key="6">
    <source>
        <dbReference type="ARBA" id="ARBA00023136"/>
    </source>
</evidence>
<dbReference type="GO" id="GO:0042277">
    <property type="term" value="F:peptide binding"/>
    <property type="evidence" value="ECO:0007669"/>
    <property type="project" value="TreeGrafter"/>
</dbReference>
<keyword evidence="4 11" id="KW-1133">Transmembrane helix</keyword>
<dbReference type="STRING" id="137246.A0A401T6P5"/>
<dbReference type="InterPro" id="IPR002062">
    <property type="entry name" value="Oxytocn_rcpt"/>
</dbReference>
<dbReference type="GO" id="GO:0001992">
    <property type="term" value="P:regulation of systemic arterial blood pressure by vasopressin"/>
    <property type="evidence" value="ECO:0007669"/>
    <property type="project" value="TreeGrafter"/>
</dbReference>
<dbReference type="InterPro" id="IPR001817">
    <property type="entry name" value="Vasoprsn_rcpt"/>
</dbReference>
<dbReference type="GO" id="GO:0005000">
    <property type="term" value="F:vasopressin receptor activity"/>
    <property type="evidence" value="ECO:0007669"/>
    <property type="project" value="InterPro"/>
</dbReference>
<keyword evidence="3 11" id="KW-0812">Transmembrane</keyword>
<keyword evidence="14" id="KW-1185">Reference proteome</keyword>
<proteinExistence type="inferred from homology"/>
<comment type="similarity">
    <text evidence="11">Belongs to the G-protein coupled receptor 1 family. Vasopressin/oxytocin receptor subfamily.</text>
</comment>
<dbReference type="PROSITE" id="PS50262">
    <property type="entry name" value="G_PROTEIN_RECEP_F1_2"/>
    <property type="match status" value="1"/>
</dbReference>
<feature type="transmembrane region" description="Helical" evidence="11">
    <location>
        <begin position="49"/>
        <end position="70"/>
    </location>
</feature>
<dbReference type="InterPro" id="IPR017452">
    <property type="entry name" value="GPCR_Rhodpsn_7TM"/>
</dbReference>
<dbReference type="Proteomes" id="UP000287033">
    <property type="component" value="Unassembled WGS sequence"/>
</dbReference>
<evidence type="ECO:0000313" key="13">
    <source>
        <dbReference type="EMBL" id="GCC38326.1"/>
    </source>
</evidence>
<dbReference type="GO" id="GO:0060137">
    <property type="term" value="P:maternal process involved in parturition"/>
    <property type="evidence" value="ECO:0007669"/>
    <property type="project" value="TreeGrafter"/>
</dbReference>
<evidence type="ECO:0000256" key="11">
    <source>
        <dbReference type="RuleBase" id="RU046427"/>
    </source>
</evidence>
<feature type="transmembrane region" description="Helical" evidence="11">
    <location>
        <begin position="280"/>
        <end position="301"/>
    </location>
</feature>
<keyword evidence="6 11" id="KW-0472">Membrane</keyword>
<name>A0A401T6P5_CHIPU</name>
<accession>A0A401T6P5</accession>
<evidence type="ECO:0000256" key="7">
    <source>
        <dbReference type="ARBA" id="ARBA00023157"/>
    </source>
</evidence>
<dbReference type="GO" id="GO:0005886">
    <property type="term" value="C:plasma membrane"/>
    <property type="evidence" value="ECO:0007669"/>
    <property type="project" value="UniProtKB-SubCell"/>
</dbReference>
<dbReference type="PRINTS" id="PR00237">
    <property type="entry name" value="GPCRRHODOPSN"/>
</dbReference>
<dbReference type="PRINTS" id="PR00665">
    <property type="entry name" value="OXYTOCINR"/>
</dbReference>
<organism evidence="13 14">
    <name type="scientific">Chiloscyllium punctatum</name>
    <name type="common">Brownbanded bambooshark</name>
    <name type="synonym">Hemiscyllium punctatum</name>
    <dbReference type="NCBI Taxonomy" id="137246"/>
    <lineage>
        <taxon>Eukaryota</taxon>
        <taxon>Metazoa</taxon>
        <taxon>Chordata</taxon>
        <taxon>Craniata</taxon>
        <taxon>Vertebrata</taxon>
        <taxon>Chondrichthyes</taxon>
        <taxon>Elasmobranchii</taxon>
        <taxon>Galeomorphii</taxon>
        <taxon>Galeoidea</taxon>
        <taxon>Orectolobiformes</taxon>
        <taxon>Hemiscylliidae</taxon>
        <taxon>Chiloscyllium</taxon>
    </lineage>
</organism>
<evidence type="ECO:0000256" key="9">
    <source>
        <dbReference type="ARBA" id="ARBA00023180"/>
    </source>
</evidence>
<dbReference type="PANTHER" id="PTHR24241:SF89">
    <property type="entry name" value="OXYTOCIN RECEPTOR"/>
    <property type="match status" value="1"/>
</dbReference>
<comment type="caution">
    <text evidence="13">The sequence shown here is derived from an EMBL/GenBank/DDBJ whole genome shotgun (WGS) entry which is preliminary data.</text>
</comment>
<evidence type="ECO:0000256" key="4">
    <source>
        <dbReference type="ARBA" id="ARBA00022989"/>
    </source>
</evidence>
<evidence type="ECO:0000256" key="5">
    <source>
        <dbReference type="ARBA" id="ARBA00023040"/>
    </source>
</evidence>
<dbReference type="GO" id="GO:0032870">
    <property type="term" value="P:cellular response to hormone stimulus"/>
    <property type="evidence" value="ECO:0007669"/>
    <property type="project" value="TreeGrafter"/>
</dbReference>
<keyword evidence="9 11" id="KW-0325">Glycoprotein</keyword>
<evidence type="ECO:0000256" key="2">
    <source>
        <dbReference type="ARBA" id="ARBA00022475"/>
    </source>
</evidence>
<feature type="domain" description="G-protein coupled receptors family 1 profile" evidence="12">
    <location>
        <begin position="62"/>
        <end position="316"/>
    </location>
</feature>
<dbReference type="GO" id="GO:0004990">
    <property type="term" value="F:oxytocin receptor activity"/>
    <property type="evidence" value="ECO:0007669"/>
    <property type="project" value="InterPro"/>
</dbReference>
<evidence type="ECO:0000259" key="12">
    <source>
        <dbReference type="PROSITE" id="PS50262"/>
    </source>
</evidence>
<feature type="transmembrane region" description="Helical" evidence="11">
    <location>
        <begin position="82"/>
        <end position="101"/>
    </location>
</feature>
<keyword evidence="5 11" id="KW-0297">G-protein coupled receptor</keyword>
<sequence>MAWLCNQGGNASVNGSGLRPDNASSPCDASAPPPPVLVVRNELVARVEVAVLSVILVLALSGNLGVLLAIRSSRRKASSRMFYLVKHLSIADLVVAVFQVLPQLIWEVTFRFQAPDFLCRAVKYLQVVGMFASTYLLIVMSIDRCLTICQPLKSLQQRSNRPYVVCSWVVSLLFSIPQVFIFSLKQVVPGAYDCWGDFAQPWGARAYVTWITLAVYVLPVIVLAVCYSLISLKIWRNVKLKTQREARASSSSSSAAGSLMLSRVSSVKIISRAKIRTVKMTFVIVLAYMVCWTPFFVVQMWKVWDEHAPEETAAIL</sequence>
<dbReference type="InterPro" id="IPR000276">
    <property type="entry name" value="GPCR_Rhodpsn"/>
</dbReference>
<keyword evidence="10 11" id="KW-0807">Transducer</keyword>
<dbReference type="AlphaFoldDB" id="A0A401T6P5"/>
<dbReference type="PANTHER" id="PTHR24241">
    <property type="entry name" value="NEUROPEPTIDE RECEPTOR-RELATED G-PROTEIN COUPLED RECEPTOR"/>
    <property type="match status" value="1"/>
</dbReference>
<comment type="subcellular location">
    <subcellularLocation>
        <location evidence="1 11">Cell membrane</location>
        <topology evidence="1 11">Multi-pass membrane protein</topology>
    </subcellularLocation>
</comment>
<dbReference type="OrthoDB" id="6435638at2759"/>
<evidence type="ECO:0000313" key="14">
    <source>
        <dbReference type="Proteomes" id="UP000287033"/>
    </source>
</evidence>
<feature type="transmembrane region" description="Helical" evidence="11">
    <location>
        <begin position="204"/>
        <end position="230"/>
    </location>
</feature>
<comment type="caution">
    <text evidence="11">Lacks conserved residue(s) required for the propagation of feature annotation.</text>
</comment>
<feature type="transmembrane region" description="Helical" evidence="11">
    <location>
        <begin position="121"/>
        <end position="142"/>
    </location>
</feature>
<dbReference type="GO" id="GO:0045907">
    <property type="term" value="P:positive regulation of vasoconstriction"/>
    <property type="evidence" value="ECO:0007669"/>
    <property type="project" value="TreeGrafter"/>
</dbReference>
<keyword evidence="2" id="KW-1003">Cell membrane</keyword>
<dbReference type="EMBL" id="BEZZ01001159">
    <property type="protein sequence ID" value="GCC38326.1"/>
    <property type="molecule type" value="Genomic_DNA"/>
</dbReference>
<keyword evidence="7" id="KW-1015">Disulfide bond</keyword>
<keyword evidence="8 11" id="KW-0675">Receptor</keyword>
<dbReference type="SUPFAM" id="SSF81321">
    <property type="entry name" value="Family A G protein-coupled receptor-like"/>
    <property type="match status" value="1"/>
</dbReference>
<gene>
    <name evidence="13" type="ORF">chiPu_0016840</name>
</gene>
<dbReference type="PRINTS" id="PR00896">
    <property type="entry name" value="VASOPRESSINR"/>
</dbReference>
<dbReference type="OMA" id="HLFHELM"/>
<feature type="transmembrane region" description="Helical" evidence="11">
    <location>
        <begin position="163"/>
        <end position="184"/>
    </location>
</feature>
<evidence type="ECO:0000256" key="8">
    <source>
        <dbReference type="ARBA" id="ARBA00023170"/>
    </source>
</evidence>
<evidence type="ECO:0000256" key="3">
    <source>
        <dbReference type="ARBA" id="ARBA00022692"/>
    </source>
</evidence>
<dbReference type="Pfam" id="PF00001">
    <property type="entry name" value="7tm_1"/>
    <property type="match status" value="1"/>
</dbReference>
<evidence type="ECO:0000256" key="1">
    <source>
        <dbReference type="ARBA" id="ARBA00004651"/>
    </source>
</evidence>
<dbReference type="PROSITE" id="PS00237">
    <property type="entry name" value="G_PROTEIN_RECEP_F1_1"/>
    <property type="match status" value="1"/>
</dbReference>
<protein>
    <recommendedName>
        <fullName evidence="12">G-protein coupled receptors family 1 profile domain-containing protein</fullName>
    </recommendedName>
</protein>